<accession>A0A222YYG5</accession>
<sequence length="63" mass="6956">MTTIKGSLTYTHNLGNFQNIKVDVGIEDTVRDGETVDQAFDRVFAKLEDQLGTRVAKAVEELG</sequence>
<name>A0A222YYG5_9CAUD</name>
<proteinExistence type="predicted"/>
<dbReference type="Proteomes" id="UP000225758">
    <property type="component" value="Segment"/>
</dbReference>
<dbReference type="EMBL" id="MF358542">
    <property type="protein sequence ID" value="ASR76506.1"/>
    <property type="molecule type" value="Genomic_DNA"/>
</dbReference>
<reference evidence="1 2" key="1">
    <citation type="submission" date="2017-06" db="EMBL/GenBank/DDBJ databases">
        <authorList>
            <person name="Mageeney C.M."/>
            <person name="Olugbade I.D."/>
            <person name="Kenna M.A."/>
            <person name="Ware V.C."/>
            <person name="Garlena R.A."/>
            <person name="Russell D.A."/>
            <person name="Pope W.H."/>
            <person name="Jacobs-Sera D."/>
            <person name="Hendrix R.W."/>
            <person name="Hatfull G.F."/>
        </authorList>
    </citation>
    <scope>NUCLEOTIDE SEQUENCE [LARGE SCALE GENOMIC DNA]</scope>
</reference>
<organism evidence="1 2">
    <name type="scientific">Streptomyces phage Sushi23</name>
    <dbReference type="NCBI Taxonomy" id="2015806"/>
    <lineage>
        <taxon>Viruses</taxon>
        <taxon>Duplodnaviria</taxon>
        <taxon>Heunggongvirae</taxon>
        <taxon>Uroviricota</taxon>
        <taxon>Caudoviricetes</taxon>
        <taxon>Stanwilliamsviridae</taxon>
        <taxon>Boydwoodruffvirinae</taxon>
        <taxon>Samistivirus</taxon>
        <taxon>Samistivirus peebs</taxon>
    </lineage>
</organism>
<gene>
    <name evidence="1" type="ORF">SEA_SUSHI23_74</name>
</gene>
<evidence type="ECO:0000313" key="1">
    <source>
        <dbReference type="EMBL" id="ASR76506.1"/>
    </source>
</evidence>
<protein>
    <submittedName>
        <fullName evidence="1">Uncharacterized protein</fullName>
    </submittedName>
</protein>
<evidence type="ECO:0000313" key="2">
    <source>
        <dbReference type="Proteomes" id="UP000225758"/>
    </source>
</evidence>